<dbReference type="Proteomes" id="UP001196413">
    <property type="component" value="Unassembled WGS sequence"/>
</dbReference>
<accession>A0AAD5NB54</accession>
<reference evidence="2" key="1">
    <citation type="submission" date="2021-06" db="EMBL/GenBank/DDBJ databases">
        <title>Parelaphostrongylus tenuis whole genome reference sequence.</title>
        <authorList>
            <person name="Garwood T.J."/>
            <person name="Larsen P.A."/>
            <person name="Fountain-Jones N.M."/>
            <person name="Garbe J.R."/>
            <person name="Macchietto M.G."/>
            <person name="Kania S.A."/>
            <person name="Gerhold R.W."/>
            <person name="Richards J.E."/>
            <person name="Wolf T.M."/>
        </authorList>
    </citation>
    <scope>NUCLEOTIDE SEQUENCE</scope>
    <source>
        <strain evidence="2">MNPRO001-30</strain>
        <tissue evidence="2">Meninges</tissue>
    </source>
</reference>
<feature type="region of interest" description="Disordered" evidence="1">
    <location>
        <begin position="1"/>
        <end position="22"/>
    </location>
</feature>
<dbReference type="AlphaFoldDB" id="A0AAD5NB54"/>
<proteinExistence type="predicted"/>
<dbReference type="EMBL" id="JAHQIW010004423">
    <property type="protein sequence ID" value="KAJ1362324.1"/>
    <property type="molecule type" value="Genomic_DNA"/>
</dbReference>
<evidence type="ECO:0000313" key="2">
    <source>
        <dbReference type="EMBL" id="KAJ1362324.1"/>
    </source>
</evidence>
<sequence length="77" mass="8236">MMQFPSGFVPAGKPPIQQQPTSPTCYSLRANNAFADLSLGKVLSMSCMHDKVTSSNPTVQSQTAASCKQNFDDLLGL</sequence>
<keyword evidence="3" id="KW-1185">Reference proteome</keyword>
<comment type="caution">
    <text evidence="2">The sequence shown here is derived from an EMBL/GenBank/DDBJ whole genome shotgun (WGS) entry which is preliminary data.</text>
</comment>
<name>A0AAD5NB54_PARTN</name>
<evidence type="ECO:0000313" key="3">
    <source>
        <dbReference type="Proteomes" id="UP001196413"/>
    </source>
</evidence>
<protein>
    <submittedName>
        <fullName evidence="2">Uncharacterized protein</fullName>
    </submittedName>
</protein>
<organism evidence="2 3">
    <name type="scientific">Parelaphostrongylus tenuis</name>
    <name type="common">Meningeal worm</name>
    <dbReference type="NCBI Taxonomy" id="148309"/>
    <lineage>
        <taxon>Eukaryota</taxon>
        <taxon>Metazoa</taxon>
        <taxon>Ecdysozoa</taxon>
        <taxon>Nematoda</taxon>
        <taxon>Chromadorea</taxon>
        <taxon>Rhabditida</taxon>
        <taxon>Rhabditina</taxon>
        <taxon>Rhabditomorpha</taxon>
        <taxon>Strongyloidea</taxon>
        <taxon>Metastrongylidae</taxon>
        <taxon>Parelaphostrongylus</taxon>
    </lineage>
</organism>
<gene>
    <name evidence="2" type="ORF">KIN20_021848</name>
</gene>
<evidence type="ECO:0000256" key="1">
    <source>
        <dbReference type="SAM" id="MobiDB-lite"/>
    </source>
</evidence>